<evidence type="ECO:0000313" key="3">
    <source>
        <dbReference type="EMBL" id="CAD8046020.1"/>
    </source>
</evidence>
<keyword evidence="1" id="KW-0677">Repeat</keyword>
<dbReference type="PANTHER" id="PTHR13561">
    <property type="entry name" value="DNA REPLICATION REGULATOR DPB11-RELATED"/>
    <property type="match status" value="1"/>
</dbReference>
<dbReference type="GO" id="GO:0033314">
    <property type="term" value="P:mitotic DNA replication checkpoint signaling"/>
    <property type="evidence" value="ECO:0007669"/>
    <property type="project" value="TreeGrafter"/>
</dbReference>
<reference evidence="3" key="1">
    <citation type="submission" date="2021-01" db="EMBL/GenBank/DDBJ databases">
        <authorList>
            <consortium name="Genoscope - CEA"/>
            <person name="William W."/>
        </authorList>
    </citation>
    <scope>NUCLEOTIDE SEQUENCE</scope>
</reference>
<comment type="caution">
    <text evidence="3">The sequence shown here is derived from an EMBL/GenBank/DDBJ whole genome shotgun (WGS) entry which is preliminary data.</text>
</comment>
<dbReference type="InterPro" id="IPR001357">
    <property type="entry name" value="BRCT_dom"/>
</dbReference>
<organism evidence="3 4">
    <name type="scientific">Paramecium primaurelia</name>
    <dbReference type="NCBI Taxonomy" id="5886"/>
    <lineage>
        <taxon>Eukaryota</taxon>
        <taxon>Sar</taxon>
        <taxon>Alveolata</taxon>
        <taxon>Ciliophora</taxon>
        <taxon>Intramacronucleata</taxon>
        <taxon>Oligohymenophorea</taxon>
        <taxon>Peniculida</taxon>
        <taxon>Parameciidae</taxon>
        <taxon>Paramecium</taxon>
    </lineage>
</organism>
<dbReference type="PANTHER" id="PTHR13561:SF20">
    <property type="entry name" value="DNA TOPOISOMERASE 2-BINDING PROTEIN 1"/>
    <property type="match status" value="1"/>
</dbReference>
<proteinExistence type="predicted"/>
<dbReference type="Pfam" id="PF12738">
    <property type="entry name" value="PTCB-BRCT"/>
    <property type="match status" value="1"/>
</dbReference>
<protein>
    <recommendedName>
        <fullName evidence="2">BRCT domain-containing protein</fullName>
    </recommendedName>
</protein>
<dbReference type="CDD" id="cd17716">
    <property type="entry name" value="BRCT_microcephalin_rpt1"/>
    <property type="match status" value="1"/>
</dbReference>
<dbReference type="AlphaFoldDB" id="A0A8S1JZ78"/>
<dbReference type="OMA" id="MINNITQ"/>
<dbReference type="GO" id="GO:0007095">
    <property type="term" value="P:mitotic G2 DNA damage checkpoint signaling"/>
    <property type="evidence" value="ECO:0007669"/>
    <property type="project" value="TreeGrafter"/>
</dbReference>
<dbReference type="GO" id="GO:0006270">
    <property type="term" value="P:DNA replication initiation"/>
    <property type="evidence" value="ECO:0007669"/>
    <property type="project" value="TreeGrafter"/>
</dbReference>
<dbReference type="Proteomes" id="UP000688137">
    <property type="component" value="Unassembled WGS sequence"/>
</dbReference>
<dbReference type="PROSITE" id="PS50172">
    <property type="entry name" value="BRCT"/>
    <property type="match status" value="2"/>
</dbReference>
<evidence type="ECO:0000256" key="1">
    <source>
        <dbReference type="ARBA" id="ARBA00022737"/>
    </source>
</evidence>
<feature type="domain" description="BRCT" evidence="2">
    <location>
        <begin position="174"/>
        <end position="237"/>
    </location>
</feature>
<sequence length="563" mass="65898">MGHMGQICKLPTVVESSQQIDLYHKRPQSQDQQQLQEQILSDNQFNNIPNQYSLQLSCTPELVIPQYGQKMHSLQDSYYTPEFLGIKFLIKDEGKQRQSSVHTEQQNRKSYRRSVSAVQSGRKISHSAITLGDNQIQITMINNITQCLAKKKIYVEIYSGPQQNDRNQSDCEDEILYALGATIVKKLSKHTHYLIWQYGFLSTLEKAKEWNIKIVNPMWVNECLTKKREVDASNFPIIELTPQEIQELVKKDRVHMKKGKQSNQQIQDEEEEEVNEFKTRHIFSLYKNQLQQIAKGFNKSYVPISNFKQISKSIQGINKQDLINEEFDTEQVEVSQKINSQFISKKSSKTQKSKTQQNDQKFTLAIHKSCDFNILNLFEHINLNDQYQLVIDEDMKIKCDILVINEDKLIYDLIFCCCCLNKQTKIISQKWIIKQEQNPKKEISFNQYQLTYNMQKSTNNMITIEILFPYNFYVYLSKPKTSQQKTINQNLRLGLEQLIQNFGGKITQKEFCDIMVVMKIMFKTTAQAILNSNPNIKIIHAEWLYKSIQQGCLIDLNEYIIQQ</sequence>
<evidence type="ECO:0000313" key="4">
    <source>
        <dbReference type="Proteomes" id="UP000688137"/>
    </source>
</evidence>
<dbReference type="EMBL" id="CAJJDM010000007">
    <property type="protein sequence ID" value="CAD8046020.1"/>
    <property type="molecule type" value="Genomic_DNA"/>
</dbReference>
<accession>A0A8S1JZ78</accession>
<keyword evidence="4" id="KW-1185">Reference proteome</keyword>
<name>A0A8S1JZ78_PARPR</name>
<feature type="domain" description="BRCT" evidence="2">
    <location>
        <begin position="471"/>
        <end position="561"/>
    </location>
</feature>
<evidence type="ECO:0000259" key="2">
    <source>
        <dbReference type="PROSITE" id="PS50172"/>
    </source>
</evidence>
<gene>
    <name evidence="3" type="ORF">PPRIM_AZ9-3.1.T0100143</name>
</gene>